<protein>
    <submittedName>
        <fullName evidence="1">Uncharacterized protein</fullName>
    </submittedName>
</protein>
<organism evidence="1 2">
    <name type="scientific">Dermacentor silvarum</name>
    <name type="common">Tick</name>
    <dbReference type="NCBI Taxonomy" id="543639"/>
    <lineage>
        <taxon>Eukaryota</taxon>
        <taxon>Metazoa</taxon>
        <taxon>Ecdysozoa</taxon>
        <taxon>Arthropoda</taxon>
        <taxon>Chelicerata</taxon>
        <taxon>Arachnida</taxon>
        <taxon>Acari</taxon>
        <taxon>Parasitiformes</taxon>
        <taxon>Ixodida</taxon>
        <taxon>Ixodoidea</taxon>
        <taxon>Ixodidae</taxon>
        <taxon>Rhipicephalinae</taxon>
        <taxon>Dermacentor</taxon>
    </lineage>
</organism>
<keyword evidence="2" id="KW-1185">Reference proteome</keyword>
<evidence type="ECO:0000313" key="1">
    <source>
        <dbReference type="EMBL" id="KAH7940756.1"/>
    </source>
</evidence>
<proteinExistence type="predicted"/>
<gene>
    <name evidence="1" type="ORF">HPB49_005271</name>
</gene>
<accession>A0ACB8CDK9</accession>
<name>A0ACB8CDK9_DERSI</name>
<comment type="caution">
    <text evidence="1">The sequence shown here is derived from an EMBL/GenBank/DDBJ whole genome shotgun (WGS) entry which is preliminary data.</text>
</comment>
<dbReference type="Proteomes" id="UP000821865">
    <property type="component" value="Chromosome 7"/>
</dbReference>
<sequence>MDVQSQGEDFDPTTFRASEWTMILRTYKGGKPSPETLVAPPHGAPVRDKPAASAVGTAADATPATFKPTYRAQQQQLRVTHAVALRTIQVTAADRDLGEFHLRMHPTNNTFMVATPHESTALHLVQLKEVVFQETSYPVAAYIAPPPAAAHGVTSQAYWAETPEQMLRDLQTRNPEADIIAAHRMGRTLSILITFAHGPVPHTIRYMSVVYICTPYKRSPDACTNCRRPGNRYDVCPHPKSGLCPWCGDKHEPQDLPSCIPICILCGAQHLTGTGSCKARNATNKRRSPPPQKTKCPTKKDFPPLSTTLPSTSTWASKAAKTNITTSQDPEVKALREEVKQLRAALSTSTPALPPTPPTPSSSSTPSNQPPQKKRRPDKSPAQSIDLEAKFKDLAQNLEANFTERITAQVTAQCQTMIEATITRIMDTVIPSIMTKVEERLAQLIPGLSTASPPAVPPSTPLLRPATLQHGSSEGP</sequence>
<dbReference type="EMBL" id="CM023476">
    <property type="protein sequence ID" value="KAH7940756.1"/>
    <property type="molecule type" value="Genomic_DNA"/>
</dbReference>
<evidence type="ECO:0000313" key="2">
    <source>
        <dbReference type="Proteomes" id="UP000821865"/>
    </source>
</evidence>
<reference evidence="1" key="1">
    <citation type="submission" date="2020-05" db="EMBL/GenBank/DDBJ databases">
        <title>Large-scale comparative analyses of tick genomes elucidate their genetic diversity and vector capacities.</title>
        <authorList>
            <person name="Jia N."/>
            <person name="Wang J."/>
            <person name="Shi W."/>
            <person name="Du L."/>
            <person name="Sun Y."/>
            <person name="Zhan W."/>
            <person name="Jiang J."/>
            <person name="Wang Q."/>
            <person name="Zhang B."/>
            <person name="Ji P."/>
            <person name="Sakyi L.B."/>
            <person name="Cui X."/>
            <person name="Yuan T."/>
            <person name="Jiang B."/>
            <person name="Yang W."/>
            <person name="Lam T.T.-Y."/>
            <person name="Chang Q."/>
            <person name="Ding S."/>
            <person name="Wang X."/>
            <person name="Zhu J."/>
            <person name="Ruan X."/>
            <person name="Zhao L."/>
            <person name="Wei J."/>
            <person name="Que T."/>
            <person name="Du C."/>
            <person name="Cheng J."/>
            <person name="Dai P."/>
            <person name="Han X."/>
            <person name="Huang E."/>
            <person name="Gao Y."/>
            <person name="Liu J."/>
            <person name="Shao H."/>
            <person name="Ye R."/>
            <person name="Li L."/>
            <person name="Wei W."/>
            <person name="Wang X."/>
            <person name="Wang C."/>
            <person name="Yang T."/>
            <person name="Huo Q."/>
            <person name="Li W."/>
            <person name="Guo W."/>
            <person name="Chen H."/>
            <person name="Zhou L."/>
            <person name="Ni X."/>
            <person name="Tian J."/>
            <person name="Zhou Y."/>
            <person name="Sheng Y."/>
            <person name="Liu T."/>
            <person name="Pan Y."/>
            <person name="Xia L."/>
            <person name="Li J."/>
            <person name="Zhao F."/>
            <person name="Cao W."/>
        </authorList>
    </citation>
    <scope>NUCLEOTIDE SEQUENCE</scope>
    <source>
        <strain evidence="1">Dsil-2018</strain>
    </source>
</reference>